<protein>
    <submittedName>
        <fullName evidence="2">Uncharacterized protein</fullName>
    </submittedName>
</protein>
<feature type="transmembrane region" description="Helical" evidence="1">
    <location>
        <begin position="126"/>
        <end position="145"/>
    </location>
</feature>
<evidence type="ECO:0000313" key="2">
    <source>
        <dbReference type="EMBL" id="GAA4005601.1"/>
    </source>
</evidence>
<keyword evidence="1" id="KW-0472">Membrane</keyword>
<evidence type="ECO:0000313" key="3">
    <source>
        <dbReference type="Proteomes" id="UP001501310"/>
    </source>
</evidence>
<keyword evidence="3" id="KW-1185">Reference proteome</keyword>
<name>A0ABP7S240_9SPHN</name>
<keyword evidence="1" id="KW-0812">Transmembrane</keyword>
<sequence>MAASLIAGFSLQLAAGRSSFSAPLLVHAHAVVFMGWIAIYVLQNGLVAANQVALHRKLGWIAVGWVFAMLATATAVTLAMVREGRVPFFFQPQQFLIFDPLSLIMFAGLTFWAVKLRRQTDWHRRLHFCAMSLLLGPGFGRLLPMPLLQPYAFEATAVPVMAFPVVAMLLDRRRKGYVHPAWWWGLGTIVAYFLLTEGITHSPIGDALYHATVAGSPAAGIDGMAFGAPPPGL</sequence>
<feature type="transmembrane region" description="Helical" evidence="1">
    <location>
        <begin position="58"/>
        <end position="81"/>
    </location>
</feature>
<proteinExistence type="predicted"/>
<feature type="transmembrane region" description="Helical" evidence="1">
    <location>
        <begin position="93"/>
        <end position="114"/>
    </location>
</feature>
<feature type="transmembrane region" description="Helical" evidence="1">
    <location>
        <begin position="177"/>
        <end position="195"/>
    </location>
</feature>
<reference evidence="3" key="1">
    <citation type="journal article" date="2019" name="Int. J. Syst. Evol. Microbiol.">
        <title>The Global Catalogue of Microorganisms (GCM) 10K type strain sequencing project: providing services to taxonomists for standard genome sequencing and annotation.</title>
        <authorList>
            <consortium name="The Broad Institute Genomics Platform"/>
            <consortium name="The Broad Institute Genome Sequencing Center for Infectious Disease"/>
            <person name="Wu L."/>
            <person name="Ma J."/>
        </authorList>
    </citation>
    <scope>NUCLEOTIDE SEQUENCE [LARGE SCALE GENOMIC DNA]</scope>
    <source>
        <strain evidence="3">JCM 16603</strain>
    </source>
</reference>
<feature type="transmembrane region" description="Helical" evidence="1">
    <location>
        <begin position="151"/>
        <end position="170"/>
    </location>
</feature>
<organism evidence="2 3">
    <name type="scientific">Sphingomonas humi</name>
    <dbReference type="NCBI Taxonomy" id="335630"/>
    <lineage>
        <taxon>Bacteria</taxon>
        <taxon>Pseudomonadati</taxon>
        <taxon>Pseudomonadota</taxon>
        <taxon>Alphaproteobacteria</taxon>
        <taxon>Sphingomonadales</taxon>
        <taxon>Sphingomonadaceae</taxon>
        <taxon>Sphingomonas</taxon>
    </lineage>
</organism>
<accession>A0ABP7S240</accession>
<feature type="transmembrane region" description="Helical" evidence="1">
    <location>
        <begin position="26"/>
        <end position="46"/>
    </location>
</feature>
<comment type="caution">
    <text evidence="2">The sequence shown here is derived from an EMBL/GenBank/DDBJ whole genome shotgun (WGS) entry which is preliminary data.</text>
</comment>
<dbReference type="Proteomes" id="UP001501310">
    <property type="component" value="Unassembled WGS sequence"/>
</dbReference>
<dbReference type="EMBL" id="BAAAZD010000002">
    <property type="protein sequence ID" value="GAA4005601.1"/>
    <property type="molecule type" value="Genomic_DNA"/>
</dbReference>
<keyword evidence="1" id="KW-1133">Transmembrane helix</keyword>
<dbReference type="RefSeq" id="WP_344709868.1">
    <property type="nucleotide sequence ID" value="NZ_BAAAZD010000002.1"/>
</dbReference>
<gene>
    <name evidence="2" type="ORF">GCM10022211_17400</name>
</gene>
<evidence type="ECO:0000256" key="1">
    <source>
        <dbReference type="SAM" id="Phobius"/>
    </source>
</evidence>